<dbReference type="AlphaFoldDB" id="A0A9D3UPY1"/>
<accession>A0A9D3UPY1</accession>
<organism evidence="1 2">
    <name type="scientific">Gossypium stocksii</name>
    <dbReference type="NCBI Taxonomy" id="47602"/>
    <lineage>
        <taxon>Eukaryota</taxon>
        <taxon>Viridiplantae</taxon>
        <taxon>Streptophyta</taxon>
        <taxon>Embryophyta</taxon>
        <taxon>Tracheophyta</taxon>
        <taxon>Spermatophyta</taxon>
        <taxon>Magnoliopsida</taxon>
        <taxon>eudicotyledons</taxon>
        <taxon>Gunneridae</taxon>
        <taxon>Pentapetalae</taxon>
        <taxon>rosids</taxon>
        <taxon>malvids</taxon>
        <taxon>Malvales</taxon>
        <taxon>Malvaceae</taxon>
        <taxon>Malvoideae</taxon>
        <taxon>Gossypium</taxon>
    </lineage>
</organism>
<comment type="caution">
    <text evidence="1">The sequence shown here is derived from an EMBL/GenBank/DDBJ whole genome shotgun (WGS) entry which is preliminary data.</text>
</comment>
<evidence type="ECO:0000313" key="2">
    <source>
        <dbReference type="Proteomes" id="UP000828251"/>
    </source>
</evidence>
<evidence type="ECO:0000313" key="1">
    <source>
        <dbReference type="EMBL" id="KAH1055183.1"/>
    </source>
</evidence>
<protein>
    <submittedName>
        <fullName evidence="1">Uncharacterized protein</fullName>
    </submittedName>
</protein>
<dbReference type="Proteomes" id="UP000828251">
    <property type="component" value="Unassembled WGS sequence"/>
</dbReference>
<reference evidence="1 2" key="1">
    <citation type="journal article" date="2021" name="Plant Biotechnol. J.">
        <title>Multi-omics assisted identification of the key and species-specific regulatory components of drought-tolerant mechanisms in Gossypium stocksii.</title>
        <authorList>
            <person name="Yu D."/>
            <person name="Ke L."/>
            <person name="Zhang D."/>
            <person name="Wu Y."/>
            <person name="Sun Y."/>
            <person name="Mei J."/>
            <person name="Sun J."/>
            <person name="Sun Y."/>
        </authorList>
    </citation>
    <scope>NUCLEOTIDE SEQUENCE [LARGE SCALE GENOMIC DNA]</scope>
    <source>
        <strain evidence="2">cv. E1</strain>
        <tissue evidence="1">Leaf</tissue>
    </source>
</reference>
<gene>
    <name evidence="1" type="ORF">J1N35_033248</name>
</gene>
<dbReference type="EMBL" id="JAIQCV010000010">
    <property type="protein sequence ID" value="KAH1055183.1"/>
    <property type="molecule type" value="Genomic_DNA"/>
</dbReference>
<sequence length="122" mass="13304">MYTVCHDRDNLWFRVTEFNIPNQVPHGGRRRLRARFLIGSASGGCCGSSGGDVIPPVGDLVVGVGRMTHLDKIMNTEVFASSMAKVFESHKVMGIGKKKSSLTAPRAITHATVAYRSTVEQE</sequence>
<name>A0A9D3UPY1_9ROSI</name>
<proteinExistence type="predicted"/>
<keyword evidence="2" id="KW-1185">Reference proteome</keyword>